<gene>
    <name evidence="3" type="ORF">ACJMK2_010716</name>
</gene>
<feature type="domain" description="C2H2-type" evidence="2">
    <location>
        <begin position="30"/>
        <end position="54"/>
    </location>
</feature>
<dbReference type="InterPro" id="IPR055303">
    <property type="entry name" value="ATMIN"/>
</dbReference>
<dbReference type="EMBL" id="JBJQND010000012">
    <property type="protein sequence ID" value="KAL3860618.1"/>
    <property type="molecule type" value="Genomic_DNA"/>
</dbReference>
<feature type="domain" description="C2H2-type" evidence="2">
    <location>
        <begin position="141"/>
        <end position="163"/>
    </location>
</feature>
<dbReference type="PANTHER" id="PTHR46664">
    <property type="entry name" value="ATM INTERACTOR"/>
    <property type="match status" value="1"/>
</dbReference>
<organism evidence="3 4">
    <name type="scientific">Sinanodonta woodiana</name>
    <name type="common">Chinese pond mussel</name>
    <name type="synonym">Anodonta woodiana</name>
    <dbReference type="NCBI Taxonomy" id="1069815"/>
    <lineage>
        <taxon>Eukaryota</taxon>
        <taxon>Metazoa</taxon>
        <taxon>Spiralia</taxon>
        <taxon>Lophotrochozoa</taxon>
        <taxon>Mollusca</taxon>
        <taxon>Bivalvia</taxon>
        <taxon>Autobranchia</taxon>
        <taxon>Heteroconchia</taxon>
        <taxon>Palaeoheterodonta</taxon>
        <taxon>Unionida</taxon>
        <taxon>Unionoidea</taxon>
        <taxon>Unionidae</taxon>
        <taxon>Unioninae</taxon>
        <taxon>Sinanodonta</taxon>
    </lineage>
</organism>
<keyword evidence="4" id="KW-1185">Reference proteome</keyword>
<evidence type="ECO:0000256" key="1">
    <source>
        <dbReference type="SAM" id="MobiDB-lite"/>
    </source>
</evidence>
<dbReference type="AlphaFoldDB" id="A0ABD3VIR3"/>
<reference evidence="3 4" key="1">
    <citation type="submission" date="2024-11" db="EMBL/GenBank/DDBJ databases">
        <title>Chromosome-level genome assembly of the freshwater bivalve Anodonta woodiana.</title>
        <authorList>
            <person name="Chen X."/>
        </authorList>
    </citation>
    <scope>NUCLEOTIDE SEQUENCE [LARGE SCALE GENOMIC DNA]</scope>
    <source>
        <strain evidence="3">MN2024</strain>
        <tissue evidence="3">Gills</tissue>
    </source>
</reference>
<feature type="compositionally biased region" description="Polar residues" evidence="1">
    <location>
        <begin position="184"/>
        <end position="195"/>
    </location>
</feature>
<evidence type="ECO:0000313" key="4">
    <source>
        <dbReference type="Proteomes" id="UP001634394"/>
    </source>
</evidence>
<sequence>MTEQCNQASFALEVCPSEDELLSIEKNVICTVPGCNQKFYHNGSLRMHLIKSHHKIENDKDQQFYQKQKKPLTDIFKYHCPVKNCTYQAGCRFFKSNKLLKQHYLKVHAEKRFACDKCGLKFGMERDRLRHQSHCGVFFYCGTCDCPYTTREALLTHCKRNNHQLREEDKIEVKKKKDSRENKMQSSNKTESSLPANCSVPSILLVGIVSPSVLTPSVMKSGLRPIQPKPKILGSVSLAKISSLTKADEKKEKFHLKNNAEAQTEIFGVHALAMKKNCIARINSKKSKYGQIGKVNGVTTGIQVCLSSPRRHDTCKTRTDKSPKRYSNSTGIQTSVSLFRQIENKIVAGTQTSCTDILSAAMSSADLPVQHKSVGLQVTPPKLRPKRRMNMCSSETQTVFEIEGTTRKKRKRKVSDKGSEPVLTDSASQVSEGLYFSETCCRVASQRSQRHSPELDLFSMATQTLHSYLENQKEKSLVSQVNVDQEALQASESTISAVFQSKDVPKTSNKIKINHSSAPTTSLHISKHAFDYSEPTDICVNLETNQKNLQIKKSCTEKCKNGDEITIPKPRPHHIETDVSQLIEQANTQYLNSNNEEYASLMATISVADVQKVTEQVDPECNKPSTNTIPALRFPHRRTETALPPDTVMLAESLLDLGRVAANNQTPEATSAVFTHTVSLGSDISSTNTGDFTTDTNDTVLSQNGVQEQGSIHFTTDSEVQTIETASDFDTLLESSGIMLQNSAGFTDIYTQTASELDFLDLLVNHMETQTSDDASSFPGLELTDIQTQTLDLTEMSINRSLAYVSSVETQTSDSTYFLDQMEEGNFYESLGFEPILSLTTAETQTSQNLVSEFDPIPSTVEAQTGVNLSLNNSETQTSGNAHLIDMATADSHTQTYFDDLEELLFG</sequence>
<evidence type="ECO:0000313" key="3">
    <source>
        <dbReference type="EMBL" id="KAL3860618.1"/>
    </source>
</evidence>
<evidence type="ECO:0000259" key="2">
    <source>
        <dbReference type="PROSITE" id="PS00028"/>
    </source>
</evidence>
<comment type="caution">
    <text evidence="3">The sequence shown here is derived from an EMBL/GenBank/DDBJ whole genome shotgun (WGS) entry which is preliminary data.</text>
</comment>
<proteinExistence type="predicted"/>
<feature type="region of interest" description="Disordered" evidence="1">
    <location>
        <begin position="404"/>
        <end position="425"/>
    </location>
</feature>
<dbReference type="InterPro" id="IPR013087">
    <property type="entry name" value="Znf_C2H2_type"/>
</dbReference>
<protein>
    <recommendedName>
        <fullName evidence="2">C2H2-type domain-containing protein</fullName>
    </recommendedName>
</protein>
<accession>A0ABD3VIR3</accession>
<dbReference type="Proteomes" id="UP001634394">
    <property type="component" value="Unassembled WGS sequence"/>
</dbReference>
<dbReference type="PANTHER" id="PTHR46664:SF1">
    <property type="entry name" value="ATM INTERACTOR"/>
    <property type="match status" value="1"/>
</dbReference>
<feature type="region of interest" description="Disordered" evidence="1">
    <location>
        <begin position="172"/>
        <end position="195"/>
    </location>
</feature>
<name>A0ABD3VIR3_SINWO</name>
<dbReference type="PROSITE" id="PS00028">
    <property type="entry name" value="ZINC_FINGER_C2H2_1"/>
    <property type="match status" value="2"/>
</dbReference>
<dbReference type="SMART" id="SM00355">
    <property type="entry name" value="ZnF_C2H2"/>
    <property type="match status" value="4"/>
</dbReference>